<evidence type="ECO:0000313" key="8">
    <source>
        <dbReference type="EMBL" id="OWZ06615.1"/>
    </source>
</evidence>
<dbReference type="Pfam" id="PF22748">
    <property type="entry name" value="PexRD54_WY"/>
    <property type="match status" value="1"/>
</dbReference>
<evidence type="ECO:0000259" key="7">
    <source>
        <dbReference type="Pfam" id="PF22748"/>
    </source>
</evidence>
<evidence type="ECO:0000256" key="6">
    <source>
        <dbReference type="ARBA" id="ARBA00023026"/>
    </source>
</evidence>
<feature type="domain" description="RxLR effector PexRD54 WY" evidence="7">
    <location>
        <begin position="197"/>
        <end position="235"/>
    </location>
</feature>
<evidence type="ECO:0000256" key="2">
    <source>
        <dbReference type="ARBA" id="ARBA00004613"/>
    </source>
</evidence>
<sequence length="410" mass="46276">MTAKFSPMRNFQVAILFAVVAFQPCISAISIDFPVIISPSLHLASRLDQNGLQNKRNLRAHVLATTDDNSDERGLNFGSSTVTKFKDLTTTAAQKIEKLAASTKLKISSKHQATVDKRFKAFKADKVDPFLLFESGEFGKWYTFVMQAFMKVEEGEVAMVRTLTDRYGDDVLAKLLAESQTVPSTKVIAGKLEEAQFTKWLVDEKSMSDVFKLLKLDKAETNFFKSPLFSSWVKYANKFDENPEEILFSTLKSHFGEEKVSKMLISARSDTNIPLKLEELGLGRLKHIVDKLQEEAWRAEGKTVDDIFTMLKVGSYGDNFDKSDEFAAISYLEKQYGDLALARILGMEKNQEKTTTKEIVSELQQLQFKQWKANGMDPKTLNGLLTKTNDAISNLVVKSAFKKFYDKPNT</sequence>
<evidence type="ECO:0000256" key="5">
    <source>
        <dbReference type="ARBA" id="ARBA00022729"/>
    </source>
</evidence>
<gene>
    <name evidence="8" type="ORF">PHMEG_00021104</name>
</gene>
<dbReference type="GO" id="GO:0043657">
    <property type="term" value="C:host cell"/>
    <property type="evidence" value="ECO:0007669"/>
    <property type="project" value="UniProtKB-SubCell"/>
</dbReference>
<accession>A0A225VMN9</accession>
<keyword evidence="9" id="KW-1185">Reference proteome</keyword>
<evidence type="ECO:0000256" key="1">
    <source>
        <dbReference type="ARBA" id="ARBA00004340"/>
    </source>
</evidence>
<keyword evidence="6" id="KW-0843">Virulence</keyword>
<evidence type="ECO:0000256" key="3">
    <source>
        <dbReference type="ARBA" id="ARBA00010400"/>
    </source>
</evidence>
<organism evidence="8 9">
    <name type="scientific">Phytophthora megakarya</name>
    <dbReference type="NCBI Taxonomy" id="4795"/>
    <lineage>
        <taxon>Eukaryota</taxon>
        <taxon>Sar</taxon>
        <taxon>Stramenopiles</taxon>
        <taxon>Oomycota</taxon>
        <taxon>Peronosporomycetes</taxon>
        <taxon>Peronosporales</taxon>
        <taxon>Peronosporaceae</taxon>
        <taxon>Phytophthora</taxon>
    </lineage>
</organism>
<reference evidence="9" key="1">
    <citation type="submission" date="2017-03" db="EMBL/GenBank/DDBJ databases">
        <title>Phytopthora megakarya and P. palmivora, two closely related causual agents of cacao black pod achieved similar genome size and gene model numbers by different mechanisms.</title>
        <authorList>
            <person name="Ali S."/>
            <person name="Shao J."/>
            <person name="Larry D.J."/>
            <person name="Kronmiller B."/>
            <person name="Shen D."/>
            <person name="Strem M.D."/>
            <person name="Melnick R.L."/>
            <person name="Guiltinan M.J."/>
            <person name="Tyler B.M."/>
            <person name="Meinhardt L.W."/>
            <person name="Bailey B.A."/>
        </authorList>
    </citation>
    <scope>NUCLEOTIDE SEQUENCE [LARGE SCALE GENOMIC DNA]</scope>
    <source>
        <strain evidence="9">zdho120</strain>
    </source>
</reference>
<dbReference type="InterPro" id="IPR054463">
    <property type="entry name" value="PexRD54_WY"/>
</dbReference>
<dbReference type="Proteomes" id="UP000198211">
    <property type="component" value="Unassembled WGS sequence"/>
</dbReference>
<keyword evidence="4" id="KW-0964">Secreted</keyword>
<protein>
    <submittedName>
        <fullName evidence="8">RxLR effector protein</fullName>
    </submittedName>
</protein>
<name>A0A225VMN9_9STRA</name>
<proteinExistence type="inferred from homology"/>
<dbReference type="OrthoDB" id="183939at2759"/>
<keyword evidence="5" id="KW-0732">Signal</keyword>
<comment type="caution">
    <text evidence="8">The sequence shown here is derived from an EMBL/GenBank/DDBJ whole genome shotgun (WGS) entry which is preliminary data.</text>
</comment>
<evidence type="ECO:0000256" key="4">
    <source>
        <dbReference type="ARBA" id="ARBA00022525"/>
    </source>
</evidence>
<evidence type="ECO:0000313" key="9">
    <source>
        <dbReference type="Proteomes" id="UP000198211"/>
    </source>
</evidence>
<dbReference type="GO" id="GO:0005576">
    <property type="term" value="C:extracellular region"/>
    <property type="evidence" value="ECO:0007669"/>
    <property type="project" value="UniProtKB-SubCell"/>
</dbReference>
<comment type="similarity">
    <text evidence="3">Belongs to the RxLR effector family.</text>
</comment>
<dbReference type="EMBL" id="NBNE01003884">
    <property type="protein sequence ID" value="OWZ06615.1"/>
    <property type="molecule type" value="Genomic_DNA"/>
</dbReference>
<comment type="subcellular location">
    <subcellularLocation>
        <location evidence="1">Host cell</location>
    </subcellularLocation>
    <subcellularLocation>
        <location evidence="2">Secreted</location>
    </subcellularLocation>
</comment>
<dbReference type="AlphaFoldDB" id="A0A225VMN9"/>